<comment type="caution">
    <text evidence="2">The sequence shown here is derived from an EMBL/GenBank/DDBJ whole genome shotgun (WGS) entry which is preliminary data.</text>
</comment>
<accession>A0ABW6GW21</accession>
<feature type="compositionally biased region" description="Polar residues" evidence="1">
    <location>
        <begin position="1"/>
        <end position="11"/>
    </location>
</feature>
<keyword evidence="3" id="KW-1185">Reference proteome</keyword>
<feature type="region of interest" description="Disordered" evidence="1">
    <location>
        <begin position="1"/>
        <end position="50"/>
    </location>
</feature>
<dbReference type="EMBL" id="JBHYPX010000115">
    <property type="protein sequence ID" value="MFE1356980.1"/>
    <property type="molecule type" value="Genomic_DNA"/>
</dbReference>
<evidence type="ECO:0000313" key="3">
    <source>
        <dbReference type="Proteomes" id="UP001599542"/>
    </source>
</evidence>
<feature type="compositionally biased region" description="Low complexity" evidence="1">
    <location>
        <begin position="36"/>
        <end position="49"/>
    </location>
</feature>
<proteinExistence type="predicted"/>
<evidence type="ECO:0000256" key="1">
    <source>
        <dbReference type="SAM" id="MobiDB-lite"/>
    </source>
</evidence>
<protein>
    <submittedName>
        <fullName evidence="2">Uncharacterized protein</fullName>
    </submittedName>
</protein>
<name>A0ABW6GW21_9ACTN</name>
<dbReference type="RefSeq" id="WP_380332056.1">
    <property type="nucleotide sequence ID" value="NZ_JBHYPW010000092.1"/>
</dbReference>
<gene>
    <name evidence="2" type="ORF">ACFW6T_33960</name>
</gene>
<evidence type="ECO:0000313" key="2">
    <source>
        <dbReference type="EMBL" id="MFE1356980.1"/>
    </source>
</evidence>
<reference evidence="2 3" key="1">
    <citation type="submission" date="2024-09" db="EMBL/GenBank/DDBJ databases">
        <title>The Natural Products Discovery Center: Release of the First 8490 Sequenced Strains for Exploring Actinobacteria Biosynthetic Diversity.</title>
        <authorList>
            <person name="Kalkreuter E."/>
            <person name="Kautsar S.A."/>
            <person name="Yang D."/>
            <person name="Bader C.D."/>
            <person name="Teijaro C.N."/>
            <person name="Fluegel L."/>
            <person name="Davis C.M."/>
            <person name="Simpson J.R."/>
            <person name="Lauterbach L."/>
            <person name="Steele A.D."/>
            <person name="Gui C."/>
            <person name="Meng S."/>
            <person name="Li G."/>
            <person name="Viehrig K."/>
            <person name="Ye F."/>
            <person name="Su P."/>
            <person name="Kiefer A.F."/>
            <person name="Nichols A."/>
            <person name="Cepeda A.J."/>
            <person name="Yan W."/>
            <person name="Fan B."/>
            <person name="Jiang Y."/>
            <person name="Adhikari A."/>
            <person name="Zheng C.-J."/>
            <person name="Schuster L."/>
            <person name="Cowan T.M."/>
            <person name="Smanski M.J."/>
            <person name="Chevrette M.G."/>
            <person name="De Carvalho L.P.S."/>
            <person name="Shen B."/>
        </authorList>
    </citation>
    <scope>NUCLEOTIDE SEQUENCE [LARGE SCALE GENOMIC DNA]</scope>
    <source>
        <strain evidence="2 3">NPDC058753</strain>
    </source>
</reference>
<sequence length="73" mass="7088">MSGRSGRSGTPHTAGALRTADGSRARLGADGPGHRLLTGATPTGSATTPFGALAPSRTAAPVLVAGCLLHVPT</sequence>
<dbReference type="Proteomes" id="UP001599542">
    <property type="component" value="Unassembled WGS sequence"/>
</dbReference>
<organism evidence="2 3">
    <name type="scientific">Kitasatospora phosalacinea</name>
    <dbReference type="NCBI Taxonomy" id="2065"/>
    <lineage>
        <taxon>Bacteria</taxon>
        <taxon>Bacillati</taxon>
        <taxon>Actinomycetota</taxon>
        <taxon>Actinomycetes</taxon>
        <taxon>Kitasatosporales</taxon>
        <taxon>Streptomycetaceae</taxon>
        <taxon>Kitasatospora</taxon>
    </lineage>
</organism>